<evidence type="ECO:0000256" key="1">
    <source>
        <dbReference type="ARBA" id="ARBA00004635"/>
    </source>
</evidence>
<keyword evidence="3" id="KW-0472">Membrane</keyword>
<dbReference type="Pfam" id="PF03180">
    <property type="entry name" value="Lipoprotein_9"/>
    <property type="match status" value="1"/>
</dbReference>
<feature type="signal peptide" evidence="7">
    <location>
        <begin position="1"/>
        <end position="21"/>
    </location>
</feature>
<accession>A0ABW5XVX8</accession>
<evidence type="ECO:0000256" key="2">
    <source>
        <dbReference type="ARBA" id="ARBA00022729"/>
    </source>
</evidence>
<reference evidence="9" key="1">
    <citation type="journal article" date="2019" name="Int. J. Syst. Evol. Microbiol.">
        <title>The Global Catalogue of Microorganisms (GCM) 10K type strain sequencing project: providing services to taxonomists for standard genome sequencing and annotation.</title>
        <authorList>
            <consortium name="The Broad Institute Genomics Platform"/>
            <consortium name="The Broad Institute Genome Sequencing Center for Infectious Disease"/>
            <person name="Wu L."/>
            <person name="Ma J."/>
        </authorList>
    </citation>
    <scope>NUCLEOTIDE SEQUENCE [LARGE SCALE GENOMIC DNA]</scope>
    <source>
        <strain evidence="9">KCTC 33522</strain>
    </source>
</reference>
<feature type="chain" id="PRO_5046205122" description="Lipoprotein" evidence="7">
    <location>
        <begin position="22"/>
        <end position="278"/>
    </location>
</feature>
<dbReference type="RefSeq" id="WP_380146528.1">
    <property type="nucleotide sequence ID" value="NZ_JBHUOR010000008.1"/>
</dbReference>
<dbReference type="Proteomes" id="UP001597568">
    <property type="component" value="Unassembled WGS sequence"/>
</dbReference>
<keyword evidence="4" id="KW-0564">Palmitate</keyword>
<dbReference type="EMBL" id="JBHUOR010000008">
    <property type="protein sequence ID" value="MFD2867148.1"/>
    <property type="molecule type" value="Genomic_DNA"/>
</dbReference>
<dbReference type="PANTHER" id="PTHR30429">
    <property type="entry name" value="D-METHIONINE-BINDING LIPOPROTEIN METQ"/>
    <property type="match status" value="1"/>
</dbReference>
<comment type="subcellular location">
    <subcellularLocation>
        <location evidence="1">Membrane</location>
        <topology evidence="1">Lipid-anchor</topology>
    </subcellularLocation>
</comment>
<comment type="similarity">
    <text evidence="6">Belongs to the nlpA lipoprotein family.</text>
</comment>
<dbReference type="SUPFAM" id="SSF53850">
    <property type="entry name" value="Periplasmic binding protein-like II"/>
    <property type="match status" value="1"/>
</dbReference>
<evidence type="ECO:0000313" key="9">
    <source>
        <dbReference type="Proteomes" id="UP001597568"/>
    </source>
</evidence>
<sequence length="278" mass="30411">MKTSKKLVASLLTASLALGLAACGSDDSKGDDKETKLVVGASNVPHAEILEEAKPLLEKEGVDLEIKTYQDYVLPNKNLADEEIDANYFQHQPYLDQQLKDNPKYDIVSAGGIHVEPMAVYSKKYKSLDELPDGATIIISNSVAEQGRILSLLEANGLITLKEGVDKTAAEIKDIDKNPKNVKIEAKVSPEMLVQTYNNDEGDAIVINANYALDADLNPTKDSIAIEDSNSDYVNVIAVNAKDKDNESIKKLVDVLHSKEIQDFILEEWDGSVVPVDK</sequence>
<comment type="caution">
    <text evidence="8">The sequence shown here is derived from an EMBL/GenBank/DDBJ whole genome shotgun (WGS) entry which is preliminary data.</text>
</comment>
<proteinExistence type="inferred from homology"/>
<dbReference type="Gene3D" id="3.40.190.10">
    <property type="entry name" value="Periplasmic binding protein-like II"/>
    <property type="match status" value="2"/>
</dbReference>
<keyword evidence="9" id="KW-1185">Reference proteome</keyword>
<evidence type="ECO:0000256" key="4">
    <source>
        <dbReference type="ARBA" id="ARBA00023139"/>
    </source>
</evidence>
<evidence type="ECO:0000256" key="7">
    <source>
        <dbReference type="SAM" id="SignalP"/>
    </source>
</evidence>
<evidence type="ECO:0000256" key="3">
    <source>
        <dbReference type="ARBA" id="ARBA00023136"/>
    </source>
</evidence>
<keyword evidence="2 7" id="KW-0732">Signal</keyword>
<dbReference type="PANTHER" id="PTHR30429:SF0">
    <property type="entry name" value="METHIONINE-BINDING LIPOPROTEIN METQ"/>
    <property type="match status" value="1"/>
</dbReference>
<dbReference type="PROSITE" id="PS51257">
    <property type="entry name" value="PROKAR_LIPOPROTEIN"/>
    <property type="match status" value="1"/>
</dbReference>
<name>A0ABW5XVX8_9BACL</name>
<dbReference type="PIRSF" id="PIRSF002854">
    <property type="entry name" value="MetQ"/>
    <property type="match status" value="1"/>
</dbReference>
<protein>
    <recommendedName>
        <fullName evidence="6">Lipoprotein</fullName>
    </recommendedName>
</protein>
<evidence type="ECO:0000256" key="5">
    <source>
        <dbReference type="ARBA" id="ARBA00023288"/>
    </source>
</evidence>
<evidence type="ECO:0000256" key="6">
    <source>
        <dbReference type="PIRNR" id="PIRNR002854"/>
    </source>
</evidence>
<organism evidence="8 9">
    <name type="scientific">Kurthia populi</name>
    <dbReference type="NCBI Taxonomy" id="1562132"/>
    <lineage>
        <taxon>Bacteria</taxon>
        <taxon>Bacillati</taxon>
        <taxon>Bacillota</taxon>
        <taxon>Bacilli</taxon>
        <taxon>Bacillales</taxon>
        <taxon>Caryophanaceae</taxon>
        <taxon>Kurthia</taxon>
    </lineage>
</organism>
<keyword evidence="5 6" id="KW-0449">Lipoprotein</keyword>
<evidence type="ECO:0000313" key="8">
    <source>
        <dbReference type="EMBL" id="MFD2867148.1"/>
    </source>
</evidence>
<gene>
    <name evidence="8" type="ORF">ACFSY7_01275</name>
</gene>
<dbReference type="InterPro" id="IPR004872">
    <property type="entry name" value="Lipoprotein_NlpA"/>
</dbReference>